<proteinExistence type="predicted"/>
<evidence type="ECO:0000259" key="2">
    <source>
        <dbReference type="Pfam" id="PF13569"/>
    </source>
</evidence>
<organism evidence="3 4">
    <name type="scientific">Actinocorallia libanotica</name>
    <dbReference type="NCBI Taxonomy" id="46162"/>
    <lineage>
        <taxon>Bacteria</taxon>
        <taxon>Bacillati</taxon>
        <taxon>Actinomycetota</taxon>
        <taxon>Actinomycetes</taxon>
        <taxon>Streptosporangiales</taxon>
        <taxon>Thermomonosporaceae</taxon>
        <taxon>Actinocorallia</taxon>
    </lineage>
</organism>
<accession>A0ABN1Q709</accession>
<name>A0ABN1Q709_9ACTN</name>
<evidence type="ECO:0000313" key="4">
    <source>
        <dbReference type="Proteomes" id="UP001500665"/>
    </source>
</evidence>
<dbReference type="InterPro" id="IPR025406">
    <property type="entry name" value="DUF4132"/>
</dbReference>
<keyword evidence="4" id="KW-1185">Reference proteome</keyword>
<protein>
    <recommendedName>
        <fullName evidence="2">DUF4132 domain-containing protein</fullName>
    </recommendedName>
</protein>
<dbReference type="Pfam" id="PF13569">
    <property type="entry name" value="DUF4132"/>
    <property type="match status" value="1"/>
</dbReference>
<feature type="region of interest" description="Disordered" evidence="1">
    <location>
        <begin position="385"/>
        <end position="408"/>
    </location>
</feature>
<comment type="caution">
    <text evidence="3">The sequence shown here is derived from an EMBL/GenBank/DDBJ whole genome shotgun (WGS) entry which is preliminary data.</text>
</comment>
<evidence type="ECO:0000256" key="1">
    <source>
        <dbReference type="SAM" id="MobiDB-lite"/>
    </source>
</evidence>
<gene>
    <name evidence="3" type="ORF">GCM10009550_06320</name>
</gene>
<sequence length="878" mass="96167">MGPMVEVPAGWRALVHPRRGGLMVKADAEAAAGASARLGRLVEETAAEVEALVEHETGPNLSYGYMTFGNATEEQREAAARKALARAEAAKVRARELAEVLRAGEPEPLAAALRFALLKGRDPEVFADGWADGHGVGFAAAVVMEIAGVQSGRLAPADPQWWQWEDLKVWRRVRELMASASEEEYRDAVSRISAVRERDAVSRIVAAYLAPTEADWVAEAMGAQTGRPDLRLLQWCSVGAAGSIAPPMHREFDEEVLANLVDGLGEHVIDLFQELPRLLGHRPERQLNVLALTARVRTDAAFALLLECLGEPIALPFLREAAAARPVESAALCASLPQARPLLRGLLMSHPETRTPESLRAARLEPPVPEAVAARLPVVLADPPWGPSRTKARGRRADDADWPDEPGLGRLPARLPKYGAWLRPAELPQIRLRADRSVAVPREAHEHVVMCFALSKPGAVHPGVRQVSESCEPRSLAEFAWAVFEMWRLAGMPAADGFALRALGWVGDDETVRRLTPIIRAWPGQKSHHRAVVGLDVLAGIGSEVALTHLHGIARRLKYKGLKKRAEEKVSEVAAGLGLSVEQLEDRVVPAFGLPAGGSRTVDYGSRAFTVGFDERLRPFVIDPKGKVRRSLPQPAGSDDPDLAADARAWFDGLRKELRPVSAAQISRLEHAMITQRAWSASEFRTHLVGHPLLAHLTRRLLWTATDVRPGAPTAFRLTEDLTFTDVAGRRLELPDTAVVRLAHPVLVEELEAWAELFAAHEIRQPFAQLDRAIGRFSEAERKARELPRFVGATTSAGRLMALRHRGWETPEHYAVRHLPGGTTLRIRLSPGILTWHFDATDPQSLAEVELEGGVFEDLDPVTASELLTELESLTRPT</sequence>
<dbReference type="Proteomes" id="UP001500665">
    <property type="component" value="Unassembled WGS sequence"/>
</dbReference>
<feature type="domain" description="DUF4132" evidence="2">
    <location>
        <begin position="626"/>
        <end position="808"/>
    </location>
</feature>
<dbReference type="EMBL" id="BAAAHH010000002">
    <property type="protein sequence ID" value="GAA0938552.1"/>
    <property type="molecule type" value="Genomic_DNA"/>
</dbReference>
<evidence type="ECO:0000313" key="3">
    <source>
        <dbReference type="EMBL" id="GAA0938552.1"/>
    </source>
</evidence>
<reference evidence="3 4" key="1">
    <citation type="journal article" date="2019" name="Int. J. Syst. Evol. Microbiol.">
        <title>The Global Catalogue of Microorganisms (GCM) 10K type strain sequencing project: providing services to taxonomists for standard genome sequencing and annotation.</title>
        <authorList>
            <consortium name="The Broad Institute Genomics Platform"/>
            <consortium name="The Broad Institute Genome Sequencing Center for Infectious Disease"/>
            <person name="Wu L."/>
            <person name="Ma J."/>
        </authorList>
    </citation>
    <scope>NUCLEOTIDE SEQUENCE [LARGE SCALE GENOMIC DNA]</scope>
    <source>
        <strain evidence="3 4">JCM 10696</strain>
    </source>
</reference>